<proteinExistence type="predicted"/>
<name>A0A6J3M2M1_9PEZI</name>
<protein>
    <submittedName>
        <fullName evidence="3">Uncharacterized protein</fullName>
    </submittedName>
</protein>
<gene>
    <name evidence="3" type="ORF">K489DRAFT_255541</name>
</gene>
<sequence>MIHMALIATGSQIMTAPELFLAKHREKALWATERQRKQKSIQQRQNSPPSEQRKEEKSCNDLKMKNEPTNASCMIRKKIKLCPTEETSSPHSLLLAHRQSSSMASSHTLRTIEGKCASTGSSFPCTHRPPFRQKTQATSPSNTRQPLASSIHKQKKGKTPTCMPLSFDSSFVMSQSTLSELQNHTVRIRRVPRKKPSSNLLPPHRCPIY</sequence>
<feature type="region of interest" description="Disordered" evidence="1">
    <location>
        <begin position="33"/>
        <end position="66"/>
    </location>
</feature>
<feature type="compositionally biased region" description="Basic and acidic residues" evidence="1">
    <location>
        <begin position="51"/>
        <end position="66"/>
    </location>
</feature>
<dbReference type="AlphaFoldDB" id="A0A6J3M2M1"/>
<reference evidence="3" key="2">
    <citation type="submission" date="2020-04" db="EMBL/GenBank/DDBJ databases">
        <authorList>
            <consortium name="NCBI Genome Project"/>
        </authorList>
    </citation>
    <scope>NUCLEOTIDE SEQUENCE</scope>
    <source>
        <strain evidence="3">CBS 342.82</strain>
    </source>
</reference>
<accession>A0A6J3M2M1</accession>
<dbReference type="RefSeq" id="XP_033458785.1">
    <property type="nucleotide sequence ID" value="XM_033599999.1"/>
</dbReference>
<evidence type="ECO:0000313" key="3">
    <source>
        <dbReference type="RefSeq" id="XP_033458785.1"/>
    </source>
</evidence>
<keyword evidence="2" id="KW-1185">Reference proteome</keyword>
<dbReference type="Proteomes" id="UP000504637">
    <property type="component" value="Unplaced"/>
</dbReference>
<reference evidence="3" key="3">
    <citation type="submission" date="2025-08" db="UniProtKB">
        <authorList>
            <consortium name="RefSeq"/>
        </authorList>
    </citation>
    <scope>IDENTIFICATION</scope>
    <source>
        <strain evidence="3">CBS 342.82</strain>
    </source>
</reference>
<evidence type="ECO:0000256" key="1">
    <source>
        <dbReference type="SAM" id="MobiDB-lite"/>
    </source>
</evidence>
<reference evidence="3" key="1">
    <citation type="submission" date="2020-01" db="EMBL/GenBank/DDBJ databases">
        <authorList>
            <consortium name="DOE Joint Genome Institute"/>
            <person name="Haridas S."/>
            <person name="Albert R."/>
            <person name="Binder M."/>
            <person name="Bloem J."/>
            <person name="Labutti K."/>
            <person name="Salamov A."/>
            <person name="Andreopoulos B."/>
            <person name="Baker S.E."/>
            <person name="Barry K."/>
            <person name="Bills G."/>
            <person name="Bluhm B.H."/>
            <person name="Cannon C."/>
            <person name="Castanera R."/>
            <person name="Culley D.E."/>
            <person name="Daum C."/>
            <person name="Ezra D."/>
            <person name="Gonzalez J.B."/>
            <person name="Henrissat B."/>
            <person name="Kuo A."/>
            <person name="Liang C."/>
            <person name="Lipzen A."/>
            <person name="Lutzoni F."/>
            <person name="Magnuson J."/>
            <person name="Mondo S."/>
            <person name="Nolan M."/>
            <person name="Ohm R."/>
            <person name="Pangilinan J."/>
            <person name="Park H.-J."/>
            <person name="Ramirez L."/>
            <person name="Alfaro M."/>
            <person name="Sun H."/>
            <person name="Tritt A."/>
            <person name="Yoshinaga Y."/>
            <person name="Zwiers L.-H."/>
            <person name="Turgeon B.G."/>
            <person name="Goodwin S.B."/>
            <person name="Spatafora J.W."/>
            <person name="Crous P.W."/>
            <person name="Grigoriev I.V."/>
        </authorList>
    </citation>
    <scope>NUCLEOTIDE SEQUENCE</scope>
    <source>
        <strain evidence="3">CBS 342.82</strain>
    </source>
</reference>
<evidence type="ECO:0000313" key="2">
    <source>
        <dbReference type="Proteomes" id="UP000504637"/>
    </source>
</evidence>
<feature type="region of interest" description="Disordered" evidence="1">
    <location>
        <begin position="119"/>
        <end position="160"/>
    </location>
</feature>
<dbReference type="GeneID" id="54357798"/>
<feature type="compositionally biased region" description="Polar residues" evidence="1">
    <location>
        <begin position="133"/>
        <end position="148"/>
    </location>
</feature>
<organism evidence="3">
    <name type="scientific">Dissoconium aciculare CBS 342.82</name>
    <dbReference type="NCBI Taxonomy" id="1314786"/>
    <lineage>
        <taxon>Eukaryota</taxon>
        <taxon>Fungi</taxon>
        <taxon>Dikarya</taxon>
        <taxon>Ascomycota</taxon>
        <taxon>Pezizomycotina</taxon>
        <taxon>Dothideomycetes</taxon>
        <taxon>Dothideomycetidae</taxon>
        <taxon>Mycosphaerellales</taxon>
        <taxon>Dissoconiaceae</taxon>
        <taxon>Dissoconium</taxon>
    </lineage>
</organism>